<dbReference type="GO" id="GO:0016491">
    <property type="term" value="F:oxidoreductase activity"/>
    <property type="evidence" value="ECO:0007669"/>
    <property type="project" value="UniProtKB-ARBA"/>
</dbReference>
<protein>
    <recommendedName>
        <fullName evidence="6">4Fe-4S ferredoxin-type domain-containing protein</fullName>
    </recommendedName>
</protein>
<dbReference type="InterPro" id="IPR004017">
    <property type="entry name" value="Cys_rich_dom"/>
</dbReference>
<dbReference type="PROSITE" id="PS00198">
    <property type="entry name" value="4FE4S_FER_1"/>
    <property type="match status" value="2"/>
</dbReference>
<sequence length="349" mass="38289">MREKFSQDKLDRCISCGYCLPACPTYKLTGNEESSPRGRITLMRAVQNDKLPALDLLQESSFCLGCRACEPVCPAGVEYGVLLEEMRDITWQGKNRPLIIRGLFAIVDSKIGIWALGLFSPMARRREANKDLHLMYGCFERRLFPSVSRAVAKLAPEVSCSSDQGCCGALHAHNGELEKGKEMAKALGAKLPGTILTTAGGCAAHLSSVIGSDRVQEFSQWWVKRDIELKPITKAGRKIRVGLQDSCHLRNGMGVFAEPREILKQLGDFVEVPGAADCCGAAGSYALLQKKNSRKVVSQKIADIKALNLDYIATVNPGCTRQLVTELRRARVKTKVIHLAELVANSQNQ</sequence>
<comment type="caution">
    <text evidence="7">The sequence shown here is derived from an EMBL/GenBank/DDBJ whole genome shotgun (WGS) entry which is preliminary data.</text>
</comment>
<keyword evidence="4" id="KW-0408">Iron</keyword>
<proteinExistence type="predicted"/>
<dbReference type="PROSITE" id="PS51379">
    <property type="entry name" value="4FE4S_FER_2"/>
    <property type="match status" value="2"/>
</dbReference>
<dbReference type="AlphaFoldDB" id="A0A094SHC3"/>
<evidence type="ECO:0000256" key="1">
    <source>
        <dbReference type="ARBA" id="ARBA00022485"/>
    </source>
</evidence>
<dbReference type="PANTHER" id="PTHR32479:SF19">
    <property type="entry name" value="ANAEROBIC GLYCEROL-3-PHOSPHATE DEHYDROGENASE SUBUNIT C"/>
    <property type="match status" value="1"/>
</dbReference>
<dbReference type="GO" id="GO:0051539">
    <property type="term" value="F:4 iron, 4 sulfur cluster binding"/>
    <property type="evidence" value="ECO:0007669"/>
    <property type="project" value="UniProtKB-KW"/>
</dbReference>
<dbReference type="SUPFAM" id="SSF54862">
    <property type="entry name" value="4Fe-4S ferredoxins"/>
    <property type="match status" value="1"/>
</dbReference>
<dbReference type="InterPro" id="IPR017896">
    <property type="entry name" value="4Fe4S_Fe-S-bd"/>
</dbReference>
<dbReference type="InterPro" id="IPR009051">
    <property type="entry name" value="Helical_ferredxn"/>
</dbReference>
<dbReference type="GO" id="GO:0046872">
    <property type="term" value="F:metal ion binding"/>
    <property type="evidence" value="ECO:0007669"/>
    <property type="project" value="UniProtKB-KW"/>
</dbReference>
<dbReference type="EMBL" id="JNSL01000055">
    <property type="protein sequence ID" value="KGA17763.1"/>
    <property type="molecule type" value="Genomic_DNA"/>
</dbReference>
<keyword evidence="2" id="KW-0479">Metal-binding</keyword>
<dbReference type="Pfam" id="PF13183">
    <property type="entry name" value="Fer4_8"/>
    <property type="match status" value="1"/>
</dbReference>
<keyword evidence="1" id="KW-0004">4Fe-4S</keyword>
<feature type="domain" description="4Fe-4S ferredoxin-type" evidence="6">
    <location>
        <begin position="3"/>
        <end position="33"/>
    </location>
</feature>
<evidence type="ECO:0000313" key="7">
    <source>
        <dbReference type="EMBL" id="KGA17763.1"/>
    </source>
</evidence>
<keyword evidence="5" id="KW-0411">Iron-sulfur</keyword>
<gene>
    <name evidence="7" type="ORF">GM51_9790</name>
</gene>
<name>A0A094SHC3_9ZZZZ</name>
<evidence type="ECO:0000256" key="4">
    <source>
        <dbReference type="ARBA" id="ARBA00023004"/>
    </source>
</evidence>
<dbReference type="PANTHER" id="PTHR32479">
    <property type="entry name" value="GLYCOLATE OXIDASE IRON-SULFUR SUBUNIT"/>
    <property type="match status" value="1"/>
</dbReference>
<evidence type="ECO:0000256" key="3">
    <source>
        <dbReference type="ARBA" id="ARBA00022737"/>
    </source>
</evidence>
<organism evidence="7">
    <name type="scientific">freshwater metagenome</name>
    <dbReference type="NCBI Taxonomy" id="449393"/>
    <lineage>
        <taxon>unclassified sequences</taxon>
        <taxon>metagenomes</taxon>
        <taxon>ecological metagenomes</taxon>
    </lineage>
</organism>
<dbReference type="InterPro" id="IPR017900">
    <property type="entry name" value="4Fe4S_Fe_S_CS"/>
</dbReference>
<keyword evidence="3" id="KW-0677">Repeat</keyword>
<evidence type="ECO:0000256" key="2">
    <source>
        <dbReference type="ARBA" id="ARBA00022723"/>
    </source>
</evidence>
<evidence type="ECO:0000256" key="5">
    <source>
        <dbReference type="ARBA" id="ARBA00023014"/>
    </source>
</evidence>
<dbReference type="Gene3D" id="1.10.1060.10">
    <property type="entry name" value="Alpha-helical ferredoxin"/>
    <property type="match status" value="1"/>
</dbReference>
<accession>A0A094SHC3</accession>
<reference evidence="7" key="1">
    <citation type="submission" date="2014-06" db="EMBL/GenBank/DDBJ databases">
        <title>Key roles for freshwater Actinobacteria revealed by deep metagenomic sequencing.</title>
        <authorList>
            <person name="Ghai R."/>
            <person name="Mizuno C.M."/>
            <person name="Picazo A."/>
            <person name="Camacho A."/>
            <person name="Rodriguez-Valera F."/>
        </authorList>
    </citation>
    <scope>NUCLEOTIDE SEQUENCE</scope>
</reference>
<dbReference type="Pfam" id="PF02754">
    <property type="entry name" value="CCG"/>
    <property type="match status" value="2"/>
</dbReference>
<evidence type="ECO:0000259" key="6">
    <source>
        <dbReference type="PROSITE" id="PS51379"/>
    </source>
</evidence>
<feature type="domain" description="4Fe-4S ferredoxin-type" evidence="6">
    <location>
        <begin position="50"/>
        <end position="77"/>
    </location>
</feature>